<evidence type="ECO:0000313" key="3">
    <source>
        <dbReference type="Proteomes" id="UP000250245"/>
    </source>
</evidence>
<proteinExistence type="predicted"/>
<dbReference type="Pfam" id="PF00557">
    <property type="entry name" value="Peptidase_M24"/>
    <property type="match status" value="1"/>
</dbReference>
<dbReference type="Proteomes" id="UP000250245">
    <property type="component" value="Unassembled WGS sequence"/>
</dbReference>
<dbReference type="GO" id="GO:0005829">
    <property type="term" value="C:cytosol"/>
    <property type="evidence" value="ECO:0007669"/>
    <property type="project" value="TreeGrafter"/>
</dbReference>
<dbReference type="InterPro" id="IPR000994">
    <property type="entry name" value="Pept_M24"/>
</dbReference>
<dbReference type="GO" id="GO:0004239">
    <property type="term" value="F:initiator methionyl aminopeptidase activity"/>
    <property type="evidence" value="ECO:0007669"/>
    <property type="project" value="UniProtKB-EC"/>
</dbReference>
<keyword evidence="2" id="KW-0031">Aminopeptidase</keyword>
<evidence type="ECO:0000259" key="1">
    <source>
        <dbReference type="Pfam" id="PF00557"/>
    </source>
</evidence>
<reference evidence="2 3" key="1">
    <citation type="submission" date="2018-06" db="EMBL/GenBank/DDBJ databases">
        <authorList>
            <consortium name="Pathogen Informatics"/>
            <person name="Doyle S."/>
        </authorList>
    </citation>
    <scope>NUCLEOTIDE SEQUENCE [LARGE SCALE GENOMIC DNA]</scope>
    <source>
        <strain evidence="2 3">NCTC11820</strain>
    </source>
</reference>
<evidence type="ECO:0000313" key="2">
    <source>
        <dbReference type="EMBL" id="SQC01660.1"/>
    </source>
</evidence>
<dbReference type="PANTHER" id="PTHR43330">
    <property type="entry name" value="METHIONINE AMINOPEPTIDASE"/>
    <property type="match status" value="1"/>
</dbReference>
<name>A0A2X3DU42_9ACTO</name>
<dbReference type="GO" id="GO:0070006">
    <property type="term" value="F:metalloaminopeptidase activity"/>
    <property type="evidence" value="ECO:0007669"/>
    <property type="project" value="TreeGrafter"/>
</dbReference>
<dbReference type="PANTHER" id="PTHR43330:SF16">
    <property type="entry name" value="METHIONINE AMINOPEPTIDASE 2"/>
    <property type="match status" value="1"/>
</dbReference>
<dbReference type="Gene3D" id="3.90.230.10">
    <property type="entry name" value="Creatinase/methionine aminopeptidase superfamily"/>
    <property type="match status" value="1"/>
</dbReference>
<protein>
    <submittedName>
        <fullName evidence="2">Methionine aminopeptidase 2</fullName>
        <ecNumber evidence="2">3.4.11.18</ecNumber>
    </submittedName>
</protein>
<dbReference type="SUPFAM" id="SSF55920">
    <property type="entry name" value="Creatinase/aminopeptidase"/>
    <property type="match status" value="1"/>
</dbReference>
<dbReference type="InterPro" id="IPR036005">
    <property type="entry name" value="Creatinase/aminopeptidase-like"/>
</dbReference>
<keyword evidence="2" id="KW-0378">Hydrolase</keyword>
<accession>A0A2X3DU42</accession>
<gene>
    <name evidence="2" type="primary">map_5</name>
    <name evidence="2" type="ORF">NCTC11820_02052</name>
</gene>
<feature type="domain" description="Peptidase M24" evidence="1">
    <location>
        <begin position="53"/>
        <end position="108"/>
    </location>
</feature>
<organism evidence="2 3">
    <name type="scientific">Mobiluncus curtisii</name>
    <dbReference type="NCBI Taxonomy" id="2051"/>
    <lineage>
        <taxon>Bacteria</taxon>
        <taxon>Bacillati</taxon>
        <taxon>Actinomycetota</taxon>
        <taxon>Actinomycetes</taxon>
        <taxon>Actinomycetales</taxon>
        <taxon>Actinomycetaceae</taxon>
        <taxon>Mobiluncus</taxon>
    </lineage>
</organism>
<keyword evidence="2" id="KW-0645">Protease</keyword>
<dbReference type="EMBL" id="UASJ01000008">
    <property type="protein sequence ID" value="SQC01660.1"/>
    <property type="molecule type" value="Genomic_DNA"/>
</dbReference>
<sequence length="114" mass="12432">MNSPAAPPLGNLKPGRISATLPVPSHIDRPEYMFHDGPERVTASDVKSEETIEKIRQAGRIAADAIVETAKHIAPGVTTDALDRVAHEFICDHGAYPSCLGYMGFRKIYLYLGQ</sequence>
<dbReference type="EC" id="3.4.11.18" evidence="2"/>
<dbReference type="AlphaFoldDB" id="A0A2X3DU42"/>